<evidence type="ECO:0000256" key="3">
    <source>
        <dbReference type="ARBA" id="ARBA00023067"/>
    </source>
</evidence>
<dbReference type="GO" id="GO:1990178">
    <property type="term" value="C:HU-DNA complex"/>
    <property type="evidence" value="ECO:0007669"/>
    <property type="project" value="UniProtKB-ARBA"/>
</dbReference>
<dbReference type="PRINTS" id="PR01727">
    <property type="entry name" value="DNABINDINGHU"/>
</dbReference>
<protein>
    <submittedName>
        <fullName evidence="6">HU family DNA-binding protein</fullName>
    </submittedName>
</protein>
<dbReference type="AlphaFoldDB" id="A0A162UK60"/>
<dbReference type="FunFam" id="4.10.520.10:FF:000001">
    <property type="entry name" value="DNA-binding protein HU"/>
    <property type="match status" value="1"/>
</dbReference>
<dbReference type="RefSeq" id="WP_008315325.1">
    <property type="nucleotide sequence ID" value="NZ_CP115969.1"/>
</dbReference>
<keyword evidence="3" id="KW-0226">DNA condensation</keyword>
<comment type="function">
    <text evidence="1">Histone-like DNA-binding protein which is capable of wrapping DNA to stabilize it, and thus to prevent its denaturation under extreme environmental conditions.</text>
</comment>
<sequence>MNKTELIAAVAEKAEISKVSAAKTVDAVMETIKETLQAGDSVTLIGFGTFSVRDRAARTGRDPRNPSKTIEIKASKVPAFKAGKGLKDAVNGSAKKAK</sequence>
<keyword evidence="4 6" id="KW-0238">DNA-binding</keyword>
<dbReference type="EMBL" id="JAGIBU010000002">
    <property type="protein sequence ID" value="MBS7824428.1"/>
    <property type="molecule type" value="Genomic_DNA"/>
</dbReference>
<dbReference type="SUPFAM" id="SSF47729">
    <property type="entry name" value="IHF-like DNA-binding proteins"/>
    <property type="match status" value="1"/>
</dbReference>
<evidence type="ECO:0000256" key="4">
    <source>
        <dbReference type="ARBA" id="ARBA00023125"/>
    </source>
</evidence>
<evidence type="ECO:0000313" key="7">
    <source>
        <dbReference type="Proteomes" id="UP000680020"/>
    </source>
</evidence>
<dbReference type="GO" id="GO:0005829">
    <property type="term" value="C:cytosol"/>
    <property type="evidence" value="ECO:0007669"/>
    <property type="project" value="TreeGrafter"/>
</dbReference>
<dbReference type="PANTHER" id="PTHR33175">
    <property type="entry name" value="DNA-BINDING PROTEIN HU"/>
    <property type="match status" value="1"/>
</dbReference>
<dbReference type="GO" id="GO:0006351">
    <property type="term" value="P:DNA-templated transcription"/>
    <property type="evidence" value="ECO:0007669"/>
    <property type="project" value="UniProtKB-ARBA"/>
</dbReference>
<proteinExistence type="inferred from homology"/>
<evidence type="ECO:0000256" key="1">
    <source>
        <dbReference type="ARBA" id="ARBA00003819"/>
    </source>
</evidence>
<evidence type="ECO:0000256" key="2">
    <source>
        <dbReference type="ARBA" id="ARBA00010529"/>
    </source>
</evidence>
<dbReference type="CDD" id="cd13831">
    <property type="entry name" value="HU"/>
    <property type="match status" value="1"/>
</dbReference>
<comment type="similarity">
    <text evidence="2 5">Belongs to the bacterial histone-like protein family.</text>
</comment>
<dbReference type="GO" id="GO:0030261">
    <property type="term" value="P:chromosome condensation"/>
    <property type="evidence" value="ECO:0007669"/>
    <property type="project" value="UniProtKB-KW"/>
</dbReference>
<evidence type="ECO:0000256" key="5">
    <source>
        <dbReference type="RuleBase" id="RU003939"/>
    </source>
</evidence>
<dbReference type="Gene3D" id="4.10.520.10">
    <property type="entry name" value="IHF-like DNA-binding proteins"/>
    <property type="match status" value="1"/>
</dbReference>
<evidence type="ECO:0000313" key="6">
    <source>
        <dbReference type="EMBL" id="MBS7824428.1"/>
    </source>
</evidence>
<accession>A0A162UK60</accession>
<organism evidence="6 7">
    <name type="scientific">Wohlfahrtiimonas chitiniclastica</name>
    <dbReference type="NCBI Taxonomy" id="400946"/>
    <lineage>
        <taxon>Bacteria</taxon>
        <taxon>Pseudomonadati</taxon>
        <taxon>Pseudomonadota</taxon>
        <taxon>Gammaproteobacteria</taxon>
        <taxon>Cardiobacteriales</taxon>
        <taxon>Ignatzschineriaceae</taxon>
        <taxon>Wohlfahrtiimonas</taxon>
    </lineage>
</organism>
<dbReference type="Pfam" id="PF00216">
    <property type="entry name" value="Bac_DNA_binding"/>
    <property type="match status" value="1"/>
</dbReference>
<gene>
    <name evidence="6" type="ORF">J7561_04330</name>
</gene>
<dbReference type="Proteomes" id="UP000680020">
    <property type="component" value="Unassembled WGS sequence"/>
</dbReference>
<dbReference type="GeneID" id="58264518"/>
<dbReference type="GO" id="GO:0003677">
    <property type="term" value="F:DNA binding"/>
    <property type="evidence" value="ECO:0007669"/>
    <property type="project" value="UniProtKB-KW"/>
</dbReference>
<name>A0A162UK60_9GAMM</name>
<dbReference type="InterPro" id="IPR010992">
    <property type="entry name" value="IHF-like_DNA-bd_dom_sf"/>
</dbReference>
<dbReference type="InterPro" id="IPR000119">
    <property type="entry name" value="Hist_DNA-bd"/>
</dbReference>
<dbReference type="GO" id="GO:0006270">
    <property type="term" value="P:DNA replication initiation"/>
    <property type="evidence" value="ECO:0007669"/>
    <property type="project" value="UniProtKB-ARBA"/>
</dbReference>
<reference evidence="6" key="1">
    <citation type="submission" date="2021-03" db="EMBL/GenBank/DDBJ databases">
        <title>Identification and antibiotic profiling of Wohlfahrtiimonas chitiniclastica, an underestimated human pathogen.</title>
        <authorList>
            <person name="Kopf A."/>
            <person name="Bunk B."/>
            <person name="Coldewey S."/>
            <person name="Gunzer F."/>
            <person name="Riedel T."/>
            <person name="Schroettner P."/>
        </authorList>
    </citation>
    <scope>NUCLEOTIDE SEQUENCE</scope>
    <source>
        <strain evidence="6">DSM 100917</strain>
    </source>
</reference>
<dbReference type="PANTHER" id="PTHR33175:SF3">
    <property type="entry name" value="DNA-BINDING PROTEIN HU-BETA"/>
    <property type="match status" value="1"/>
</dbReference>
<comment type="caution">
    <text evidence="6">The sequence shown here is derived from an EMBL/GenBank/DDBJ whole genome shotgun (WGS) entry which is preliminary data.</text>
</comment>
<dbReference type="GO" id="GO:1990103">
    <property type="term" value="C:DnaA-HU complex"/>
    <property type="evidence" value="ECO:0007669"/>
    <property type="project" value="UniProtKB-ARBA"/>
</dbReference>
<dbReference type="SMART" id="SM00411">
    <property type="entry name" value="BHL"/>
    <property type="match status" value="1"/>
</dbReference>
<dbReference type="GO" id="GO:0042802">
    <property type="term" value="F:identical protein binding"/>
    <property type="evidence" value="ECO:0007669"/>
    <property type="project" value="UniProtKB-ARBA"/>
</dbReference>
<dbReference type="GO" id="GO:0030527">
    <property type="term" value="F:structural constituent of chromatin"/>
    <property type="evidence" value="ECO:0007669"/>
    <property type="project" value="InterPro"/>
</dbReference>